<comment type="caution">
    <text evidence="6">The sequence shown here is derived from an EMBL/GenBank/DDBJ whole genome shotgun (WGS) entry which is preliminary data.</text>
</comment>
<organism evidence="6 7">
    <name type="scientific">Robinsoniella peoriensis</name>
    <dbReference type="NCBI Taxonomy" id="180332"/>
    <lineage>
        <taxon>Bacteria</taxon>
        <taxon>Bacillati</taxon>
        <taxon>Bacillota</taxon>
        <taxon>Clostridia</taxon>
        <taxon>Lachnospirales</taxon>
        <taxon>Lachnospiraceae</taxon>
        <taxon>Robinsoniella</taxon>
    </lineage>
</organism>
<dbReference type="PANTHER" id="PTHR43101">
    <property type="entry name" value="BETA-FRUCTOSIDASE"/>
    <property type="match status" value="1"/>
</dbReference>
<dbReference type="GO" id="GO:0005975">
    <property type="term" value="P:carbohydrate metabolic process"/>
    <property type="evidence" value="ECO:0007669"/>
    <property type="project" value="InterPro"/>
</dbReference>
<keyword evidence="7" id="KW-1185">Reference proteome</keyword>
<dbReference type="Pfam" id="PF00251">
    <property type="entry name" value="Glyco_hydro_32N"/>
    <property type="match status" value="1"/>
</dbReference>
<dbReference type="Gene3D" id="2.60.120.560">
    <property type="entry name" value="Exo-inulinase, domain 1"/>
    <property type="match status" value="1"/>
</dbReference>
<evidence type="ECO:0000256" key="3">
    <source>
        <dbReference type="ARBA" id="ARBA00022801"/>
    </source>
</evidence>
<dbReference type="Gene3D" id="2.115.10.20">
    <property type="entry name" value="Glycosyl hydrolase domain, family 43"/>
    <property type="match status" value="1"/>
</dbReference>
<dbReference type="SUPFAM" id="SSF75005">
    <property type="entry name" value="Arabinanase/levansucrase/invertase"/>
    <property type="match status" value="1"/>
</dbReference>
<dbReference type="STRING" id="180332.GCA_000797495_03512"/>
<dbReference type="InterPro" id="IPR013148">
    <property type="entry name" value="Glyco_hydro_32_N"/>
</dbReference>
<reference evidence="6 7" key="1">
    <citation type="journal article" date="2019" name="Anaerobe">
        <title>Detection of Robinsoniella peoriensis in multiple bone samples of a trauma patient.</title>
        <authorList>
            <person name="Schrottner P."/>
            <person name="Hartwich K."/>
            <person name="Bunk B."/>
            <person name="Schober I."/>
            <person name="Helbig S."/>
            <person name="Rudolph W.W."/>
            <person name="Gunzer F."/>
        </authorList>
    </citation>
    <scope>NUCLEOTIDE SEQUENCE [LARGE SCALE GENOMIC DNA]</scope>
    <source>
        <strain evidence="6 7">DSM 106044</strain>
    </source>
</reference>
<proteinExistence type="inferred from homology"/>
<gene>
    <name evidence="6" type="ORF">DSM106044_04609</name>
</gene>
<protein>
    <recommendedName>
        <fullName evidence="2">beta-fructofuranosidase</fullName>
        <ecNumber evidence="2">3.2.1.26</ecNumber>
    </recommendedName>
</protein>
<dbReference type="Proteomes" id="UP000306509">
    <property type="component" value="Unassembled WGS sequence"/>
</dbReference>
<dbReference type="RefSeq" id="WP_138003752.1">
    <property type="nucleotide sequence ID" value="NZ_QGQD01000092.1"/>
</dbReference>
<dbReference type="InterPro" id="IPR051214">
    <property type="entry name" value="GH32_Enzymes"/>
</dbReference>
<dbReference type="EC" id="3.2.1.26" evidence="2"/>
<keyword evidence="3 6" id="KW-0378">Hydrolase</keyword>
<evidence type="ECO:0000256" key="1">
    <source>
        <dbReference type="ARBA" id="ARBA00009902"/>
    </source>
</evidence>
<evidence type="ECO:0000256" key="4">
    <source>
        <dbReference type="ARBA" id="ARBA00023295"/>
    </source>
</evidence>
<evidence type="ECO:0000313" key="7">
    <source>
        <dbReference type="Proteomes" id="UP000306509"/>
    </source>
</evidence>
<dbReference type="InterPro" id="IPR023296">
    <property type="entry name" value="Glyco_hydro_beta-prop_sf"/>
</dbReference>
<dbReference type="PANTHER" id="PTHR43101:SF1">
    <property type="entry name" value="BETA-FRUCTOSIDASE"/>
    <property type="match status" value="1"/>
</dbReference>
<name>A0A4U8Q1C6_9FIRM</name>
<keyword evidence="4" id="KW-0326">Glycosidase</keyword>
<dbReference type="InterPro" id="IPR001362">
    <property type="entry name" value="Glyco_hydro_32"/>
</dbReference>
<dbReference type="EMBL" id="QGQD01000092">
    <property type="protein sequence ID" value="TLC98499.1"/>
    <property type="molecule type" value="Genomic_DNA"/>
</dbReference>
<dbReference type="GO" id="GO:0004564">
    <property type="term" value="F:beta-fructofuranosidase activity"/>
    <property type="evidence" value="ECO:0007669"/>
    <property type="project" value="UniProtKB-EC"/>
</dbReference>
<dbReference type="AlphaFoldDB" id="A0A4U8Q1C6"/>
<comment type="similarity">
    <text evidence="1">Belongs to the glycosyl hydrolase 32 family.</text>
</comment>
<evidence type="ECO:0000313" key="6">
    <source>
        <dbReference type="EMBL" id="TLC98499.1"/>
    </source>
</evidence>
<evidence type="ECO:0000259" key="5">
    <source>
        <dbReference type="Pfam" id="PF00251"/>
    </source>
</evidence>
<sequence>MKKLFYQPENAWVGDLIPYYENGIYYGYYLHDPRLKEKEYAEETTWHLVTTRDFVNLEYKGEAIARGGDEEPNKNAYTGSVMKDQEGIYHAFYTAYNADIKINGKSVQTVMQALGEDPEHLVTKKDFLFAADGEIYEEFDWRDPFVFWNEEESCYYMLLAARLKDSGDLRGGCIGLSKSSDLVNWSYAEPFYSPKMYITMECPEVFRMGEYWYLVFSTFSDQFTTHYRYSKSLSGPWLIPEDDVFDTRANYAIKTASDGKKRYAFGWIASKFGADDFGPWEWGGTMAFHELIQDPESGLLRTVPTKALKDFYQTAAEPVSPDCYNCSLSPEGDISSETLGAILYDIPEDCFSVELEFEAANAHEFGIALHTDKGLETGYFLRMNRSRNQAAWDMWPRSEKGFYQWQIKGDVPYQIETARKLPQGKRFKLFLIREDDICVVYINDEVAMSTRMYRYKGGKAGIYVIQGSVKLINYCVKTNKL</sequence>
<accession>A0A4U8Q1C6</accession>
<dbReference type="CDD" id="cd08995">
    <property type="entry name" value="GH32_EcAec43-like"/>
    <property type="match status" value="1"/>
</dbReference>
<dbReference type="SMART" id="SM00640">
    <property type="entry name" value="Glyco_32"/>
    <property type="match status" value="1"/>
</dbReference>
<feature type="domain" description="Glycosyl hydrolase family 32 N-terminal" evidence="5">
    <location>
        <begin position="6"/>
        <end position="287"/>
    </location>
</feature>
<evidence type="ECO:0000256" key="2">
    <source>
        <dbReference type="ARBA" id="ARBA00012758"/>
    </source>
</evidence>